<feature type="region of interest" description="Disordered" evidence="1">
    <location>
        <begin position="325"/>
        <end position="365"/>
    </location>
</feature>
<feature type="domain" description="Mammalian cell entry C-terminal" evidence="3">
    <location>
        <begin position="113"/>
        <end position="291"/>
    </location>
</feature>
<name>A0ABW6XRH9_9ACTN</name>
<dbReference type="InterPro" id="IPR052336">
    <property type="entry name" value="MlaD_Phospholipid_Transporter"/>
</dbReference>
<evidence type="ECO:0000256" key="1">
    <source>
        <dbReference type="SAM" id="MobiDB-lite"/>
    </source>
</evidence>
<feature type="domain" description="Mce/MlaD" evidence="2">
    <location>
        <begin position="32"/>
        <end position="106"/>
    </location>
</feature>
<sequence length="365" mass="37856">MTRPRRPLVAGLALVLLAACGLVAVRVLDDDGTRITAWFDRTVGIYAGSDLRVLGVRVGEVESVEPQGTRVRVRLLLDEGVRVPADARALVVAPSIVADRYVQLTPAYSTGPTLGDGAELPAARNRTPVEIDQLYDSITELSRALGPNGANSTGALSELLDTGAKNLKGNGTSIGTSIKEFGKAAKTLDGSSEDLFTTLGRLQTFTTMLKDKDGDVRTAQERLDEVVGYFAENKDDLAGALKELGKALVQVKAFIKDNRGELKKNVDRLVPLTQTLVDQRASLAEALDVAPLAAGNVVNAYNKDTRTLDGRANLNEISMGGPLLPLPVTGGSASTGGSGGAGGAVGPGGSSPTGAPSAATGKGER</sequence>
<evidence type="ECO:0000259" key="3">
    <source>
        <dbReference type="Pfam" id="PF11887"/>
    </source>
</evidence>
<dbReference type="Pfam" id="PF02470">
    <property type="entry name" value="MlaD"/>
    <property type="match status" value="1"/>
</dbReference>
<dbReference type="Proteomes" id="UP001602370">
    <property type="component" value="Unassembled WGS sequence"/>
</dbReference>
<dbReference type="PANTHER" id="PTHR33371">
    <property type="entry name" value="INTERMEMBRANE PHOSPHOLIPID TRANSPORT SYSTEM BINDING PROTEIN MLAD-RELATED"/>
    <property type="match status" value="1"/>
</dbReference>
<dbReference type="InterPro" id="IPR003399">
    <property type="entry name" value="Mce/MlaD"/>
</dbReference>
<gene>
    <name evidence="4" type="ORF">ACFY8C_17535</name>
</gene>
<dbReference type="EMBL" id="JBIBDZ010000004">
    <property type="protein sequence ID" value="MFF5920118.1"/>
    <property type="molecule type" value="Genomic_DNA"/>
</dbReference>
<keyword evidence="5" id="KW-1185">Reference proteome</keyword>
<dbReference type="InterPro" id="IPR005693">
    <property type="entry name" value="Mce"/>
</dbReference>
<dbReference type="PROSITE" id="PS51257">
    <property type="entry name" value="PROKAR_LIPOPROTEIN"/>
    <property type="match status" value="1"/>
</dbReference>
<proteinExistence type="predicted"/>
<evidence type="ECO:0000259" key="2">
    <source>
        <dbReference type="Pfam" id="PF02470"/>
    </source>
</evidence>
<dbReference type="InterPro" id="IPR024516">
    <property type="entry name" value="Mce_C"/>
</dbReference>
<dbReference type="PANTHER" id="PTHR33371:SF4">
    <property type="entry name" value="INTERMEMBRANE PHOSPHOLIPID TRANSPORT SYSTEM BINDING PROTEIN MLAD"/>
    <property type="match status" value="1"/>
</dbReference>
<evidence type="ECO:0000313" key="5">
    <source>
        <dbReference type="Proteomes" id="UP001602370"/>
    </source>
</evidence>
<evidence type="ECO:0000313" key="4">
    <source>
        <dbReference type="EMBL" id="MFF5920118.1"/>
    </source>
</evidence>
<accession>A0ABW6XRH9</accession>
<protein>
    <submittedName>
        <fullName evidence="4">MCE family protein</fullName>
    </submittedName>
</protein>
<dbReference type="RefSeq" id="WP_030316743.1">
    <property type="nucleotide sequence ID" value="NZ_JBIBDZ010000004.1"/>
</dbReference>
<reference evidence="4 5" key="1">
    <citation type="submission" date="2024-10" db="EMBL/GenBank/DDBJ databases">
        <title>The Natural Products Discovery Center: Release of the First 8490 Sequenced Strains for Exploring Actinobacteria Biosynthetic Diversity.</title>
        <authorList>
            <person name="Kalkreuter E."/>
            <person name="Kautsar S.A."/>
            <person name="Yang D."/>
            <person name="Bader C.D."/>
            <person name="Teijaro C.N."/>
            <person name="Fluegel L."/>
            <person name="Davis C.M."/>
            <person name="Simpson J.R."/>
            <person name="Lauterbach L."/>
            <person name="Steele A.D."/>
            <person name="Gui C."/>
            <person name="Meng S."/>
            <person name="Li G."/>
            <person name="Viehrig K."/>
            <person name="Ye F."/>
            <person name="Su P."/>
            <person name="Kiefer A.F."/>
            <person name="Nichols A."/>
            <person name="Cepeda A.J."/>
            <person name="Yan W."/>
            <person name="Fan B."/>
            <person name="Jiang Y."/>
            <person name="Adhikari A."/>
            <person name="Zheng C.-J."/>
            <person name="Schuster L."/>
            <person name="Cowan T.M."/>
            <person name="Smanski M.J."/>
            <person name="Chevrette M.G."/>
            <person name="De Carvalho L.P.S."/>
            <person name="Shen B."/>
        </authorList>
    </citation>
    <scope>NUCLEOTIDE SEQUENCE [LARGE SCALE GENOMIC DNA]</scope>
    <source>
        <strain evidence="4 5">NPDC012605</strain>
    </source>
</reference>
<feature type="compositionally biased region" description="Low complexity" evidence="1">
    <location>
        <begin position="352"/>
        <end position="365"/>
    </location>
</feature>
<organism evidence="4 5">
    <name type="scientific">Streptomyces flavochromogenes</name>
    <dbReference type="NCBI Taxonomy" id="68199"/>
    <lineage>
        <taxon>Bacteria</taxon>
        <taxon>Bacillati</taxon>
        <taxon>Actinomycetota</taxon>
        <taxon>Actinomycetes</taxon>
        <taxon>Kitasatosporales</taxon>
        <taxon>Streptomycetaceae</taxon>
        <taxon>Streptomyces</taxon>
    </lineage>
</organism>
<feature type="compositionally biased region" description="Gly residues" evidence="1">
    <location>
        <begin position="333"/>
        <end position="351"/>
    </location>
</feature>
<dbReference type="Pfam" id="PF11887">
    <property type="entry name" value="Mce4_CUP1"/>
    <property type="match status" value="1"/>
</dbReference>
<comment type="caution">
    <text evidence="4">The sequence shown here is derived from an EMBL/GenBank/DDBJ whole genome shotgun (WGS) entry which is preliminary data.</text>
</comment>
<dbReference type="NCBIfam" id="TIGR00996">
    <property type="entry name" value="Mtu_fam_mce"/>
    <property type="match status" value="1"/>
</dbReference>